<dbReference type="InParanoid" id="A0A1Y1Z9K0"/>
<dbReference type="Proteomes" id="UP000193498">
    <property type="component" value="Unassembled WGS sequence"/>
</dbReference>
<proteinExistence type="predicted"/>
<dbReference type="InterPro" id="IPR026721">
    <property type="entry name" value="TMEM18"/>
</dbReference>
<gene>
    <name evidence="2" type="ORF">K493DRAFT_310356</name>
</gene>
<protein>
    <submittedName>
        <fullName evidence="2">Uncharacterized protein</fullName>
    </submittedName>
</protein>
<dbReference type="OrthoDB" id="411535at2759"/>
<evidence type="ECO:0000256" key="1">
    <source>
        <dbReference type="SAM" id="Phobius"/>
    </source>
</evidence>
<keyword evidence="1" id="KW-1133">Transmembrane helix</keyword>
<dbReference type="EMBL" id="MCFE01000012">
    <property type="protein sequence ID" value="ORY06948.1"/>
    <property type="molecule type" value="Genomic_DNA"/>
</dbReference>
<comment type="caution">
    <text evidence="2">The sequence shown here is derived from an EMBL/GenBank/DDBJ whole genome shotgun (WGS) entry which is preliminary data.</text>
</comment>
<evidence type="ECO:0000313" key="3">
    <source>
        <dbReference type="Proteomes" id="UP000193498"/>
    </source>
</evidence>
<name>A0A1Y1Z9K0_9FUNG</name>
<reference evidence="2 3" key="1">
    <citation type="submission" date="2016-07" db="EMBL/GenBank/DDBJ databases">
        <title>Pervasive Adenine N6-methylation of Active Genes in Fungi.</title>
        <authorList>
            <consortium name="DOE Joint Genome Institute"/>
            <person name="Mondo S.J."/>
            <person name="Dannebaum R.O."/>
            <person name="Kuo R.C."/>
            <person name="Labutti K."/>
            <person name="Haridas S."/>
            <person name="Kuo A."/>
            <person name="Salamov A."/>
            <person name="Ahrendt S.R."/>
            <person name="Lipzen A."/>
            <person name="Sullivan W."/>
            <person name="Andreopoulos W.B."/>
            <person name="Clum A."/>
            <person name="Lindquist E."/>
            <person name="Daum C."/>
            <person name="Ramamoorthy G.K."/>
            <person name="Gryganskyi A."/>
            <person name="Culley D."/>
            <person name="Magnuson J.K."/>
            <person name="James T.Y."/>
            <person name="O'Malley M.A."/>
            <person name="Stajich J.E."/>
            <person name="Spatafora J.W."/>
            <person name="Visel A."/>
            <person name="Grigoriev I.V."/>
        </authorList>
    </citation>
    <scope>NUCLEOTIDE SEQUENCE [LARGE SCALE GENOMIC DNA]</scope>
    <source>
        <strain evidence="2 3">CBS 931.73</strain>
    </source>
</reference>
<keyword evidence="1" id="KW-0812">Transmembrane</keyword>
<keyword evidence="3" id="KW-1185">Reference proteome</keyword>
<keyword evidence="1" id="KW-0472">Membrane</keyword>
<feature type="transmembrane region" description="Helical" evidence="1">
    <location>
        <begin position="134"/>
        <end position="157"/>
    </location>
</feature>
<dbReference type="AlphaFoldDB" id="A0A1Y1Z9K0"/>
<feature type="transmembrane region" description="Helical" evidence="1">
    <location>
        <begin position="95"/>
        <end position="114"/>
    </location>
</feature>
<evidence type="ECO:0000313" key="2">
    <source>
        <dbReference type="EMBL" id="ORY06948.1"/>
    </source>
</evidence>
<sequence length="184" mass="21102">MNYIWEHIEHSLDSFRSSFTQHAQALTNSDVAPALYLARLKHNLIEPLQGSGLMADIRRFFYAVNWNQYWILSLLTFHVGTFLVILLVKKRSSLLTVLLITLILLAASSEHVNYLGDLYWDKFSVANYFDSHGFFILIVYAIPIICNASLILIILLTQVAQLLVRAKRLELQTGAQQKSKQKLH</sequence>
<feature type="transmembrane region" description="Helical" evidence="1">
    <location>
        <begin position="69"/>
        <end position="88"/>
    </location>
</feature>
<organism evidence="2 3">
    <name type="scientific">Basidiobolus meristosporus CBS 931.73</name>
    <dbReference type="NCBI Taxonomy" id="1314790"/>
    <lineage>
        <taxon>Eukaryota</taxon>
        <taxon>Fungi</taxon>
        <taxon>Fungi incertae sedis</taxon>
        <taxon>Zoopagomycota</taxon>
        <taxon>Entomophthoromycotina</taxon>
        <taxon>Basidiobolomycetes</taxon>
        <taxon>Basidiobolales</taxon>
        <taxon>Basidiobolaceae</taxon>
        <taxon>Basidiobolus</taxon>
    </lineage>
</organism>
<dbReference type="Pfam" id="PF14770">
    <property type="entry name" value="TMEM18"/>
    <property type="match status" value="1"/>
</dbReference>
<accession>A0A1Y1Z9K0</accession>